<dbReference type="Gene3D" id="1.20.120.720">
    <property type="entry name" value="Myosin VI head, motor domain, U50 subdomain"/>
    <property type="match status" value="1"/>
</dbReference>
<keyword evidence="7 10" id="KW-0505">Motor protein</keyword>
<evidence type="ECO:0000256" key="4">
    <source>
        <dbReference type="ARBA" id="ARBA00022860"/>
    </source>
</evidence>
<feature type="region of interest" description="Actin-binding" evidence="10">
    <location>
        <begin position="714"/>
        <end position="736"/>
    </location>
</feature>
<dbReference type="STRING" id="29655.A0A0K9P9H8"/>
<dbReference type="EMBL" id="LFYR01001099">
    <property type="protein sequence ID" value="KMZ64845.1"/>
    <property type="molecule type" value="Genomic_DNA"/>
</dbReference>
<comment type="similarity">
    <text evidence="9">Belongs to the TRAFAC class myosin-kinesin ATPase superfamily. Myosin family. Plant myosin class VIII subfamily.</text>
</comment>
<keyword evidence="2 10" id="KW-0547">Nucleotide-binding</keyword>
<keyword evidence="16" id="KW-1185">Reference proteome</keyword>
<dbReference type="InterPro" id="IPR036961">
    <property type="entry name" value="Kinesin_motor_dom_sf"/>
</dbReference>
<keyword evidence="3 10" id="KW-0067">ATP-binding</keyword>
<feature type="domain" description="Myosin motor" evidence="13">
    <location>
        <begin position="167"/>
        <end position="834"/>
    </location>
</feature>
<dbReference type="Gene3D" id="6.20.240.20">
    <property type="match status" value="1"/>
</dbReference>
<dbReference type="GO" id="GO:0016459">
    <property type="term" value="C:myosin complex"/>
    <property type="evidence" value="ECO:0007669"/>
    <property type="project" value="UniProtKB-KW"/>
</dbReference>
<dbReference type="GO" id="GO:0007015">
    <property type="term" value="P:actin filament organization"/>
    <property type="evidence" value="ECO:0000318"/>
    <property type="project" value="GO_Central"/>
</dbReference>
<evidence type="ECO:0000313" key="16">
    <source>
        <dbReference type="Proteomes" id="UP000036987"/>
    </source>
</evidence>
<evidence type="ECO:0000313" key="15">
    <source>
        <dbReference type="EMBL" id="KMZ64845.1"/>
    </source>
</evidence>
<evidence type="ECO:0000256" key="5">
    <source>
        <dbReference type="ARBA" id="ARBA00023054"/>
    </source>
</evidence>
<reference evidence="16" key="1">
    <citation type="journal article" date="2016" name="Nature">
        <title>The genome of the seagrass Zostera marina reveals angiosperm adaptation to the sea.</title>
        <authorList>
            <person name="Olsen J.L."/>
            <person name="Rouze P."/>
            <person name="Verhelst B."/>
            <person name="Lin Y.-C."/>
            <person name="Bayer T."/>
            <person name="Collen J."/>
            <person name="Dattolo E."/>
            <person name="De Paoli E."/>
            <person name="Dittami S."/>
            <person name="Maumus F."/>
            <person name="Michel G."/>
            <person name="Kersting A."/>
            <person name="Lauritano C."/>
            <person name="Lohaus R."/>
            <person name="Toepel M."/>
            <person name="Tonon T."/>
            <person name="Vanneste K."/>
            <person name="Amirebrahimi M."/>
            <person name="Brakel J."/>
            <person name="Bostroem C."/>
            <person name="Chovatia M."/>
            <person name="Grimwood J."/>
            <person name="Jenkins J.W."/>
            <person name="Jueterbock A."/>
            <person name="Mraz A."/>
            <person name="Stam W.T."/>
            <person name="Tice H."/>
            <person name="Bornberg-Bauer E."/>
            <person name="Green P.J."/>
            <person name="Pearson G.A."/>
            <person name="Procaccini G."/>
            <person name="Duarte C.M."/>
            <person name="Schmutz J."/>
            <person name="Reusch T.B.H."/>
            <person name="Van de Peer Y."/>
        </authorList>
    </citation>
    <scope>NUCLEOTIDE SEQUENCE [LARGE SCALE GENOMIC DNA]</scope>
    <source>
        <strain evidence="16">cv. Finnish</strain>
    </source>
</reference>
<evidence type="ECO:0000256" key="1">
    <source>
        <dbReference type="ARBA" id="ARBA00022737"/>
    </source>
</evidence>
<dbReference type="Gene3D" id="1.20.5.190">
    <property type="match status" value="2"/>
</dbReference>
<keyword evidence="8 10" id="KW-0009">Actin-binding</keyword>
<evidence type="ECO:0000256" key="2">
    <source>
        <dbReference type="ARBA" id="ARBA00022741"/>
    </source>
</evidence>
<comment type="caution">
    <text evidence="15">The sequence shown here is derived from an EMBL/GenBank/DDBJ whole genome shotgun (WGS) entry which is preliminary data.</text>
</comment>
<dbReference type="FunFam" id="1.10.10.820:FF:000001">
    <property type="entry name" value="Myosin heavy chain"/>
    <property type="match status" value="1"/>
</dbReference>
<protein>
    <submittedName>
        <fullName evidence="15">Myosin-3</fullName>
    </submittedName>
</protein>
<dbReference type="InterPro" id="IPR000048">
    <property type="entry name" value="IQ_motif_EF-hand-BS"/>
</dbReference>
<dbReference type="PRINTS" id="PR00193">
    <property type="entry name" value="MYOSINHEAVY"/>
</dbReference>
<name>A0A0K9P9H8_ZOSMR</name>
<evidence type="ECO:0000256" key="7">
    <source>
        <dbReference type="ARBA" id="ARBA00023175"/>
    </source>
</evidence>
<dbReference type="GO" id="GO:0051015">
    <property type="term" value="F:actin filament binding"/>
    <property type="evidence" value="ECO:0000318"/>
    <property type="project" value="GO_Central"/>
</dbReference>
<evidence type="ECO:0000256" key="11">
    <source>
        <dbReference type="SAM" id="Coils"/>
    </source>
</evidence>
<evidence type="ECO:0000256" key="3">
    <source>
        <dbReference type="ARBA" id="ARBA00022840"/>
    </source>
</evidence>
<organism evidence="15 16">
    <name type="scientific">Zostera marina</name>
    <name type="common">Eelgrass</name>
    <dbReference type="NCBI Taxonomy" id="29655"/>
    <lineage>
        <taxon>Eukaryota</taxon>
        <taxon>Viridiplantae</taxon>
        <taxon>Streptophyta</taxon>
        <taxon>Embryophyta</taxon>
        <taxon>Tracheophyta</taxon>
        <taxon>Spermatophyta</taxon>
        <taxon>Magnoliopsida</taxon>
        <taxon>Liliopsida</taxon>
        <taxon>Zosteraceae</taxon>
        <taxon>Zostera</taxon>
    </lineage>
</organism>
<dbReference type="Pfam" id="PF25369">
    <property type="entry name" value="SH3_VIII-1_N"/>
    <property type="match status" value="1"/>
</dbReference>
<feature type="compositionally biased region" description="Polar residues" evidence="12">
    <location>
        <begin position="84"/>
        <end position="102"/>
    </location>
</feature>
<keyword evidence="1" id="KW-0677">Repeat</keyword>
<dbReference type="GO" id="GO:0005516">
    <property type="term" value="F:calmodulin binding"/>
    <property type="evidence" value="ECO:0007669"/>
    <property type="project" value="UniProtKB-KW"/>
</dbReference>
<dbReference type="InterPro" id="IPR027417">
    <property type="entry name" value="P-loop_NTPase"/>
</dbReference>
<dbReference type="Gene3D" id="3.40.850.10">
    <property type="entry name" value="Kinesin motor domain"/>
    <property type="match status" value="1"/>
</dbReference>
<dbReference type="GO" id="GO:0000146">
    <property type="term" value="F:microfilament motor activity"/>
    <property type="evidence" value="ECO:0000318"/>
    <property type="project" value="GO_Central"/>
</dbReference>
<dbReference type="SMART" id="SM00242">
    <property type="entry name" value="MYSc"/>
    <property type="match status" value="1"/>
</dbReference>
<dbReference type="CDD" id="cd01383">
    <property type="entry name" value="MYSc_Myo8"/>
    <property type="match status" value="1"/>
</dbReference>
<dbReference type="Gene3D" id="1.20.58.530">
    <property type="match status" value="1"/>
</dbReference>
<evidence type="ECO:0000259" key="14">
    <source>
        <dbReference type="PROSITE" id="PS51844"/>
    </source>
</evidence>
<keyword evidence="4" id="KW-0112">Calmodulin-binding</keyword>
<evidence type="ECO:0000256" key="12">
    <source>
        <dbReference type="SAM" id="MobiDB-lite"/>
    </source>
</evidence>
<dbReference type="Pfam" id="PF00063">
    <property type="entry name" value="Myosin_head"/>
    <property type="match status" value="1"/>
</dbReference>
<gene>
    <name evidence="15" type="ORF">ZOSMA_34G01270</name>
</gene>
<proteinExistence type="inferred from homology"/>
<feature type="domain" description="Myosin N-terminal SH3-like" evidence="14">
    <location>
        <begin position="114"/>
        <end position="163"/>
    </location>
</feature>
<feature type="binding site" evidence="10">
    <location>
        <begin position="258"/>
        <end position="265"/>
    </location>
    <ligand>
        <name>ATP</name>
        <dbReference type="ChEBI" id="CHEBI:30616"/>
    </ligand>
</feature>
<dbReference type="PROSITE" id="PS51456">
    <property type="entry name" value="MYOSIN_MOTOR"/>
    <property type="match status" value="1"/>
</dbReference>
<keyword evidence="6 10" id="KW-0518">Myosin</keyword>
<dbReference type="SUPFAM" id="SSF52540">
    <property type="entry name" value="P-loop containing nucleoside triphosphate hydrolases"/>
    <property type="match status" value="1"/>
</dbReference>
<dbReference type="GO" id="GO:0016020">
    <property type="term" value="C:membrane"/>
    <property type="evidence" value="ECO:0000318"/>
    <property type="project" value="GO_Central"/>
</dbReference>
<dbReference type="SMR" id="A0A0K9P9H8"/>
<dbReference type="GO" id="GO:0030048">
    <property type="term" value="P:actin filament-based movement"/>
    <property type="evidence" value="ECO:0007669"/>
    <property type="project" value="UniProtKB-ARBA"/>
</dbReference>
<dbReference type="PANTHER" id="PTHR13140:SF780">
    <property type="entry name" value="MYOSIN-1"/>
    <property type="match status" value="1"/>
</dbReference>
<evidence type="ECO:0000256" key="10">
    <source>
        <dbReference type="PROSITE-ProRule" id="PRU00782"/>
    </source>
</evidence>
<dbReference type="Pfam" id="PF00612">
    <property type="entry name" value="IQ"/>
    <property type="match status" value="2"/>
</dbReference>
<evidence type="ECO:0000256" key="6">
    <source>
        <dbReference type="ARBA" id="ARBA00023123"/>
    </source>
</evidence>
<dbReference type="PANTHER" id="PTHR13140">
    <property type="entry name" value="MYOSIN"/>
    <property type="match status" value="1"/>
</dbReference>
<accession>A0A0K9P9H8</accession>
<dbReference type="SMART" id="SM00015">
    <property type="entry name" value="IQ"/>
    <property type="match status" value="4"/>
</dbReference>
<evidence type="ECO:0000256" key="9">
    <source>
        <dbReference type="ARBA" id="ARBA00060862"/>
    </source>
</evidence>
<dbReference type="InterPro" id="IPR001609">
    <property type="entry name" value="Myosin_head_motor_dom-like"/>
</dbReference>
<dbReference type="GO" id="GO:0005524">
    <property type="term" value="F:ATP binding"/>
    <property type="evidence" value="ECO:0007669"/>
    <property type="project" value="UniProtKB-UniRule"/>
</dbReference>
<dbReference type="Gene3D" id="1.10.10.820">
    <property type="match status" value="1"/>
</dbReference>
<dbReference type="GO" id="GO:0015629">
    <property type="term" value="C:actin cytoskeleton"/>
    <property type="evidence" value="ECO:0000318"/>
    <property type="project" value="GO_Central"/>
</dbReference>
<dbReference type="FunFam" id="1.20.58.530:FF:000013">
    <property type="entry name" value="Unconventional myosin-XIX"/>
    <property type="match status" value="1"/>
</dbReference>
<sequence>MDSQEEEVSFTGLPPDLVDKTTPKVLPLDRRLPPKFLSIKSLPVGLLFVDTSQRSMEYEDEIESPYNRSAVSGNFFKDEDDPVSSESDASSQLLNAPSSGVDSWWSETSINAEKKEIKAWCTDQNGEWVLGKIVSNTGEDVILSLPKGKVVKVHRDTLLRANPDILNGVDDLMQLSYLNEPSVLYNLQYRYSQNFIYTKSGPVLIAINPYKKVNLYGSEYIKAYRKRSTNNPHVYALTDTAMREMIRDEISQSIIISGESGSGKTETAKVAMQYLVALGGGSGIEYEILQSNPILEAFGNAKTSRNDNSSRFGKLIEIHFSATGRISGARIQTFLLEKSRVVQCSDGERSYHVFYQLCAGAPFSLREKLNLKNVDEYEYLKQSKCFQISGVNDGESFQEVMKALDAVHISREDQEKVFAMLSTVLWMGNISFTSIDNEDHVEATIDEGVHTVARLMGCNIEVLKLALSTRKMEVRKEQIVKKLTLSQAIDTRDALAKSIYVSLFEWLVEQINKSLTVGKKRTGRYISILDIYGFEYFQKNTFEQFCINYANERLQQHFNRHLFKLEQEEYIQDGIAWEKMDFDDNQDCLNLFEKKPLGLLSLLDEESTFPNATDLSFASKLKKHLCSNPCFKGERERNFIVSHYAGEVMYDTFGFLEKNRDVLSMDSIHLLSSCSSELPQAFAAKLISQSENSISSLAGDSQKMSATSKFKDQLFQLIQRLESTTPHFIRCIKPNKLQLPDIYEQAFILQQLKCCGVLEVGRISRSGYPTRMHHQKFAKRYGFLLLESIASQDPLTVSVAILRQFNIHPEMYHVGYTKLFFRMGQIGALEDTRNRTLHGILRLQSVFRGHRARCNVRKYRNGIVELQSFIRGQKTREMYNALVVRLRASIVLQRYIKSKIARRKFLNIQKAAIVIQTGIRGDLVRCHGHVGTKFYDTDQVLVKASVLVDLQQRVLKAEAEVKQKQEENESLQKDLDEYNKKWLENETNFRLMEEHWQKQMDSLQTNFSLLKKKMIFKGGSERNRFSWGSFTMNESKSNRRDTINGLTNEFAQRTESLLDNANSLMDMNSNQTDGSSTPQQDLKKLKITFDTWKKDFDSRLKETKVNVDKFGNDENGQDIRKKKKWWGRLRALRNDMSG</sequence>
<dbReference type="AlphaFoldDB" id="A0A0K9P9H8"/>
<dbReference type="InterPro" id="IPR057535">
    <property type="entry name" value="MYO1-3_N_SH3"/>
</dbReference>
<dbReference type="GO" id="GO:0005737">
    <property type="term" value="C:cytoplasm"/>
    <property type="evidence" value="ECO:0000318"/>
    <property type="project" value="GO_Central"/>
</dbReference>
<keyword evidence="5 11" id="KW-0175">Coiled coil</keyword>
<feature type="region of interest" description="Disordered" evidence="12">
    <location>
        <begin position="71"/>
        <end position="102"/>
    </location>
</feature>
<dbReference type="OMA" id="HNADENA"/>
<dbReference type="PROSITE" id="PS50096">
    <property type="entry name" value="IQ"/>
    <property type="match status" value="3"/>
</dbReference>
<evidence type="ECO:0000259" key="13">
    <source>
        <dbReference type="PROSITE" id="PS51456"/>
    </source>
</evidence>
<dbReference type="OrthoDB" id="6108017at2759"/>
<dbReference type="Proteomes" id="UP000036987">
    <property type="component" value="Unassembled WGS sequence"/>
</dbReference>
<dbReference type="PROSITE" id="PS51844">
    <property type="entry name" value="SH3_LIKE"/>
    <property type="match status" value="1"/>
</dbReference>
<dbReference type="InterPro" id="IPR036022">
    <property type="entry name" value="MYSc_Myo8"/>
</dbReference>
<dbReference type="InterPro" id="IPR004009">
    <property type="entry name" value="SH3_Myosin"/>
</dbReference>
<feature type="region of interest" description="Disordered" evidence="12">
    <location>
        <begin position="1"/>
        <end position="22"/>
    </location>
</feature>
<evidence type="ECO:0000256" key="8">
    <source>
        <dbReference type="ARBA" id="ARBA00023203"/>
    </source>
</evidence>
<feature type="coiled-coil region" evidence="11">
    <location>
        <begin position="947"/>
        <end position="981"/>
    </location>
</feature>